<dbReference type="RefSeq" id="WP_146307975.1">
    <property type="nucleotide sequence ID" value="NZ_VOHS01000055.1"/>
</dbReference>
<name>A0A5C6LJ33_9BACT</name>
<gene>
    <name evidence="1" type="ORF">FEF09_26955</name>
</gene>
<keyword evidence="2" id="KW-1185">Reference proteome</keyword>
<proteinExistence type="predicted"/>
<comment type="caution">
    <text evidence="1">The sequence shown here is derived from an EMBL/GenBank/DDBJ whole genome shotgun (WGS) entry which is preliminary data.</text>
</comment>
<accession>A0A5C6LJ33</accession>
<reference evidence="1 2" key="1">
    <citation type="submission" date="2019-08" db="EMBL/GenBank/DDBJ databases">
        <title>Whole genome sequencing of chitin degrading bacteria Chitinophaga pinensis YS16.</title>
        <authorList>
            <person name="Singh R.P."/>
            <person name="Manchanda G."/>
            <person name="Maurya I.K."/>
            <person name="Joshi N.K."/>
            <person name="Srivastava A.K."/>
        </authorList>
    </citation>
    <scope>NUCLEOTIDE SEQUENCE [LARGE SCALE GENOMIC DNA]</scope>
    <source>
        <strain evidence="1 2">YS-16</strain>
    </source>
</reference>
<dbReference type="OrthoDB" id="669179at2"/>
<dbReference type="EMBL" id="VOHS01000055">
    <property type="protein sequence ID" value="TWV93608.1"/>
    <property type="molecule type" value="Genomic_DNA"/>
</dbReference>
<sequence length="131" mass="14143">MSGIITTIPGVLKGGLFAIAAVGLFYYTKCNAVMGEDFCNALSGNDRRVLQQQTDSFLRTLNAGANQQENITAITQWLASHSCVSQVEAGPGMLRSDPPVKEFFVTMKDSPGNSITIGVEFAPDKLQFHTK</sequence>
<evidence type="ECO:0000313" key="1">
    <source>
        <dbReference type="EMBL" id="TWV93608.1"/>
    </source>
</evidence>
<protein>
    <submittedName>
        <fullName evidence="1">Uncharacterized protein</fullName>
    </submittedName>
</protein>
<evidence type="ECO:0000313" key="2">
    <source>
        <dbReference type="Proteomes" id="UP000318815"/>
    </source>
</evidence>
<dbReference type="AlphaFoldDB" id="A0A5C6LJ33"/>
<organism evidence="1 2">
    <name type="scientific">Chitinophaga pinensis</name>
    <dbReference type="NCBI Taxonomy" id="79329"/>
    <lineage>
        <taxon>Bacteria</taxon>
        <taxon>Pseudomonadati</taxon>
        <taxon>Bacteroidota</taxon>
        <taxon>Chitinophagia</taxon>
        <taxon>Chitinophagales</taxon>
        <taxon>Chitinophagaceae</taxon>
        <taxon>Chitinophaga</taxon>
    </lineage>
</organism>
<dbReference type="Proteomes" id="UP000318815">
    <property type="component" value="Unassembled WGS sequence"/>
</dbReference>